<comment type="caution">
    <text evidence="1">The sequence shown here is derived from an EMBL/GenBank/DDBJ whole genome shotgun (WGS) entry which is preliminary data.</text>
</comment>
<evidence type="ECO:0000313" key="1">
    <source>
        <dbReference type="EMBL" id="PKI49215.1"/>
    </source>
</evidence>
<evidence type="ECO:0000313" key="2">
    <source>
        <dbReference type="Proteomes" id="UP000233551"/>
    </source>
</evidence>
<sequence length="84" mass="9515">MKLGVTFISPEKWSEVVETVREWLLVGAGTRLSRSDCHVRKRAMSKDNSSLWLDAMKDELDFMAKNEVWGFVELPEGVVAIGCK</sequence>
<protein>
    <submittedName>
        <fullName evidence="1">Uncharacterized protein</fullName>
    </submittedName>
</protein>
<dbReference type="AlphaFoldDB" id="A0A2I0IZ03"/>
<keyword evidence="2" id="KW-1185">Reference proteome</keyword>
<reference evidence="1 2" key="1">
    <citation type="submission" date="2017-11" db="EMBL/GenBank/DDBJ databases">
        <title>De-novo sequencing of pomegranate (Punica granatum L.) genome.</title>
        <authorList>
            <person name="Akparov Z."/>
            <person name="Amiraslanov A."/>
            <person name="Hajiyeva S."/>
            <person name="Abbasov M."/>
            <person name="Kaur K."/>
            <person name="Hamwieh A."/>
            <person name="Solovyev V."/>
            <person name="Salamov A."/>
            <person name="Braich B."/>
            <person name="Kosarev P."/>
            <person name="Mahmoud A."/>
            <person name="Hajiyev E."/>
            <person name="Babayeva S."/>
            <person name="Izzatullayeva V."/>
            <person name="Mammadov A."/>
            <person name="Mammadov A."/>
            <person name="Sharifova S."/>
            <person name="Ojaghi J."/>
            <person name="Eynullazada K."/>
            <person name="Bayramov B."/>
            <person name="Abdulazimova A."/>
            <person name="Shahmuradov I."/>
        </authorList>
    </citation>
    <scope>NUCLEOTIDE SEQUENCE [LARGE SCALE GENOMIC DNA]</scope>
    <source>
        <strain evidence="2">cv. AG2017</strain>
        <tissue evidence="1">Leaf</tissue>
    </source>
</reference>
<gene>
    <name evidence="1" type="ORF">CRG98_030404</name>
</gene>
<dbReference type="Proteomes" id="UP000233551">
    <property type="component" value="Unassembled WGS sequence"/>
</dbReference>
<proteinExistence type="predicted"/>
<accession>A0A2I0IZ03</accession>
<organism evidence="1 2">
    <name type="scientific">Punica granatum</name>
    <name type="common">Pomegranate</name>
    <dbReference type="NCBI Taxonomy" id="22663"/>
    <lineage>
        <taxon>Eukaryota</taxon>
        <taxon>Viridiplantae</taxon>
        <taxon>Streptophyta</taxon>
        <taxon>Embryophyta</taxon>
        <taxon>Tracheophyta</taxon>
        <taxon>Spermatophyta</taxon>
        <taxon>Magnoliopsida</taxon>
        <taxon>eudicotyledons</taxon>
        <taxon>Gunneridae</taxon>
        <taxon>Pentapetalae</taxon>
        <taxon>rosids</taxon>
        <taxon>malvids</taxon>
        <taxon>Myrtales</taxon>
        <taxon>Lythraceae</taxon>
        <taxon>Punica</taxon>
    </lineage>
</organism>
<dbReference type="EMBL" id="PGOL01002262">
    <property type="protein sequence ID" value="PKI49215.1"/>
    <property type="molecule type" value="Genomic_DNA"/>
</dbReference>
<name>A0A2I0IZ03_PUNGR</name>